<evidence type="ECO:0000256" key="8">
    <source>
        <dbReference type="ARBA" id="ARBA00022927"/>
    </source>
</evidence>
<keyword evidence="9 14" id="KW-1133">Transmembrane helix</keyword>
<keyword evidence="7 14" id="KW-0812">Transmembrane</keyword>
<evidence type="ECO:0000256" key="7">
    <source>
        <dbReference type="ARBA" id="ARBA00022692"/>
    </source>
</evidence>
<keyword evidence="15" id="KW-0732">Signal</keyword>
<keyword evidence="8 12" id="KW-0653">Protein transport</keyword>
<sequence>MRFSSAKTFRVPAMLFLALSMAAPGGAAMAQEPVTPAGDAAPPTQGRVVPTETNAPQANAPQTIDSATDAPPVSGSQTGAAAGAAPAGTASPDTAPAGPTGEAAPPAATPSQDASGAAQGAPAAADEAASSGAASGNAEPVLFEEPRDTKLPHDLSPWGMFMAADWVVKGVMIALALASLATWTILLVKGFEVFGAKWRARSGVKRLAQAASLKEAIGDERSAARWRGPVGALARAAAYEWRRSGELSAAGVKERVAMALTRIEANGARSLNRGTGVLATVGSIAPFVGLFGTVWGIMNSFIGISEANTTNLAVVAPGIAEALLATAIGLVAAIPAVVVYNVFARSIAGYRAILSDASALVMQHLSRDLERSPQRQSAAPLAQAAE</sequence>
<feature type="region of interest" description="Disordered" evidence="13">
    <location>
        <begin position="29"/>
        <end position="141"/>
    </location>
</feature>
<evidence type="ECO:0000256" key="15">
    <source>
        <dbReference type="SAM" id="SignalP"/>
    </source>
</evidence>
<feature type="transmembrane region" description="Helical" evidence="14">
    <location>
        <begin position="277"/>
        <end position="302"/>
    </location>
</feature>
<evidence type="ECO:0000259" key="16">
    <source>
        <dbReference type="Pfam" id="PF01618"/>
    </source>
</evidence>
<keyword evidence="6" id="KW-0997">Cell inner membrane</keyword>
<dbReference type="PANTHER" id="PTHR30625">
    <property type="entry name" value="PROTEIN TOLQ"/>
    <property type="match status" value="1"/>
</dbReference>
<evidence type="ECO:0000256" key="14">
    <source>
        <dbReference type="SAM" id="Phobius"/>
    </source>
</evidence>
<name>A0ABY7C8L8_9HYPH</name>
<evidence type="ECO:0000256" key="6">
    <source>
        <dbReference type="ARBA" id="ARBA00022519"/>
    </source>
</evidence>
<keyword evidence="10 14" id="KW-0472">Membrane</keyword>
<feature type="domain" description="MotA/TolQ/ExbB proton channel" evidence="16">
    <location>
        <begin position="252"/>
        <end position="348"/>
    </location>
</feature>
<keyword evidence="18" id="KW-1185">Reference proteome</keyword>
<comment type="subcellular location">
    <subcellularLocation>
        <location evidence="1">Cell inner membrane</location>
        <topology evidence="1">Multi-pass membrane protein</topology>
    </subcellularLocation>
    <subcellularLocation>
        <location evidence="12">Membrane</location>
        <topology evidence="12">Multi-pass membrane protein</topology>
    </subcellularLocation>
</comment>
<feature type="chain" id="PRO_5047115986" description="Biopolymer transport protein ExbB" evidence="15">
    <location>
        <begin position="31"/>
        <end position="386"/>
    </location>
</feature>
<dbReference type="EMBL" id="CP114029">
    <property type="protein sequence ID" value="WAP70130.1"/>
    <property type="molecule type" value="Genomic_DNA"/>
</dbReference>
<evidence type="ECO:0000256" key="13">
    <source>
        <dbReference type="SAM" id="MobiDB-lite"/>
    </source>
</evidence>
<organism evidence="17 18">
    <name type="scientific">Jiella pelagia</name>
    <dbReference type="NCBI Taxonomy" id="2986949"/>
    <lineage>
        <taxon>Bacteria</taxon>
        <taxon>Pseudomonadati</taxon>
        <taxon>Pseudomonadota</taxon>
        <taxon>Alphaproteobacteria</taxon>
        <taxon>Hyphomicrobiales</taxon>
        <taxon>Aurantimonadaceae</taxon>
        <taxon>Jiella</taxon>
    </lineage>
</organism>
<dbReference type="Proteomes" id="UP001164020">
    <property type="component" value="Chromosome"/>
</dbReference>
<evidence type="ECO:0000313" key="17">
    <source>
        <dbReference type="EMBL" id="WAP70130.1"/>
    </source>
</evidence>
<dbReference type="Pfam" id="PF01618">
    <property type="entry name" value="MotA_ExbB"/>
    <property type="match status" value="1"/>
</dbReference>
<proteinExistence type="inferred from homology"/>
<dbReference type="PANTHER" id="PTHR30625:SF16">
    <property type="entry name" value="BIOPOLYMER TRANSPORT PROTEIN EXBB"/>
    <property type="match status" value="1"/>
</dbReference>
<accession>A0ABY7C8L8</accession>
<dbReference type="InterPro" id="IPR002898">
    <property type="entry name" value="MotA_ExbB_proton_chnl"/>
</dbReference>
<evidence type="ECO:0000256" key="4">
    <source>
        <dbReference type="ARBA" id="ARBA00022448"/>
    </source>
</evidence>
<evidence type="ECO:0000256" key="9">
    <source>
        <dbReference type="ARBA" id="ARBA00022989"/>
    </source>
</evidence>
<evidence type="ECO:0000256" key="10">
    <source>
        <dbReference type="ARBA" id="ARBA00023136"/>
    </source>
</evidence>
<feature type="transmembrane region" description="Helical" evidence="14">
    <location>
        <begin position="322"/>
        <end position="343"/>
    </location>
</feature>
<comment type="similarity">
    <text evidence="12">Belongs to the exbB/tolQ family.</text>
</comment>
<evidence type="ECO:0000256" key="11">
    <source>
        <dbReference type="ARBA" id="ARBA00024816"/>
    </source>
</evidence>
<dbReference type="RefSeq" id="WP_268882585.1">
    <property type="nucleotide sequence ID" value="NZ_CP114029.1"/>
</dbReference>
<keyword evidence="5" id="KW-1003">Cell membrane</keyword>
<evidence type="ECO:0000256" key="2">
    <source>
        <dbReference type="ARBA" id="ARBA00011471"/>
    </source>
</evidence>
<gene>
    <name evidence="17" type="primary">exbB</name>
    <name evidence="17" type="ORF">OH818_08380</name>
</gene>
<evidence type="ECO:0000256" key="1">
    <source>
        <dbReference type="ARBA" id="ARBA00004429"/>
    </source>
</evidence>
<protein>
    <recommendedName>
        <fullName evidence="3">Biopolymer transport protein ExbB</fullName>
    </recommendedName>
</protein>
<evidence type="ECO:0000256" key="3">
    <source>
        <dbReference type="ARBA" id="ARBA00022093"/>
    </source>
</evidence>
<feature type="signal peptide" evidence="15">
    <location>
        <begin position="1"/>
        <end position="30"/>
    </location>
</feature>
<evidence type="ECO:0000313" key="18">
    <source>
        <dbReference type="Proteomes" id="UP001164020"/>
    </source>
</evidence>
<comment type="function">
    <text evidence="11">Involved in the TonB-dependent energy-dependent transport of various receptor-bound substrates. Protects ExbD from proteolytic degradation and functionally stabilizes TonB.</text>
</comment>
<evidence type="ECO:0000256" key="12">
    <source>
        <dbReference type="RuleBase" id="RU004057"/>
    </source>
</evidence>
<reference evidence="17" key="1">
    <citation type="submission" date="2022-12" db="EMBL/GenBank/DDBJ databases">
        <title>Jiella pelagia sp. nov., isolated from phosphonate enriched culture of Northwest Pacific surface seawater.</title>
        <authorList>
            <person name="Shin D.Y."/>
            <person name="Hwang C.Y."/>
        </authorList>
    </citation>
    <scope>NUCLEOTIDE SEQUENCE</scope>
    <source>
        <strain evidence="17">HL-NP1</strain>
    </source>
</reference>
<dbReference type="NCBIfam" id="TIGR02797">
    <property type="entry name" value="exbB"/>
    <property type="match status" value="1"/>
</dbReference>
<comment type="subunit">
    <text evidence="2">The accessory proteins ExbB and ExbD seem to form a complex with TonB.</text>
</comment>
<keyword evidence="4 12" id="KW-0813">Transport</keyword>
<feature type="compositionally biased region" description="Polar residues" evidence="13">
    <location>
        <begin position="51"/>
        <end position="66"/>
    </location>
</feature>
<feature type="compositionally biased region" description="Low complexity" evidence="13">
    <location>
        <begin position="78"/>
        <end position="139"/>
    </location>
</feature>
<dbReference type="InterPro" id="IPR014164">
    <property type="entry name" value="TonB_ExbB_1"/>
</dbReference>
<dbReference type="InterPro" id="IPR050790">
    <property type="entry name" value="ExbB/TolQ_transport"/>
</dbReference>
<feature type="transmembrane region" description="Helical" evidence="14">
    <location>
        <begin position="166"/>
        <end position="188"/>
    </location>
</feature>
<evidence type="ECO:0000256" key="5">
    <source>
        <dbReference type="ARBA" id="ARBA00022475"/>
    </source>
</evidence>